<gene>
    <name evidence="3" type="ORF">Pla144_13970</name>
</gene>
<dbReference type="InterPro" id="IPR036465">
    <property type="entry name" value="vWFA_dom_sf"/>
</dbReference>
<comment type="caution">
    <text evidence="3">The sequence shown here is derived from an EMBL/GenBank/DDBJ whole genome shotgun (WGS) entry which is preliminary data.</text>
</comment>
<dbReference type="RefSeq" id="WP_146449241.1">
    <property type="nucleotide sequence ID" value="NZ_SJPS01000002.1"/>
</dbReference>
<feature type="domain" description="Putative glutamine amidotransferase" evidence="2">
    <location>
        <begin position="400"/>
        <end position="568"/>
    </location>
</feature>
<dbReference type="EMBL" id="SJPS01000002">
    <property type="protein sequence ID" value="TWU28110.1"/>
    <property type="molecule type" value="Genomic_DNA"/>
</dbReference>
<feature type="transmembrane region" description="Helical" evidence="1">
    <location>
        <begin position="12"/>
        <end position="29"/>
    </location>
</feature>
<accession>A0A5C6CU60</accession>
<proteinExistence type="predicted"/>
<feature type="transmembrane region" description="Helical" evidence="1">
    <location>
        <begin position="41"/>
        <end position="59"/>
    </location>
</feature>
<dbReference type="Gene3D" id="3.40.50.410">
    <property type="entry name" value="von Willebrand factor, type A domain"/>
    <property type="match status" value="1"/>
</dbReference>
<dbReference type="PANTHER" id="PTHR37947:SF1">
    <property type="entry name" value="BLL2462 PROTEIN"/>
    <property type="match status" value="1"/>
</dbReference>
<dbReference type="Gene3D" id="3.40.50.880">
    <property type="match status" value="1"/>
</dbReference>
<dbReference type="PANTHER" id="PTHR37947">
    <property type="entry name" value="BLL2462 PROTEIN"/>
    <property type="match status" value="1"/>
</dbReference>
<evidence type="ECO:0000256" key="1">
    <source>
        <dbReference type="SAM" id="Phobius"/>
    </source>
</evidence>
<dbReference type="Proteomes" id="UP000318437">
    <property type="component" value="Unassembled WGS sequence"/>
</dbReference>
<keyword evidence="4" id="KW-1185">Reference proteome</keyword>
<organism evidence="3 4">
    <name type="scientific">Bythopirellula polymerisocia</name>
    <dbReference type="NCBI Taxonomy" id="2528003"/>
    <lineage>
        <taxon>Bacteria</taxon>
        <taxon>Pseudomonadati</taxon>
        <taxon>Planctomycetota</taxon>
        <taxon>Planctomycetia</taxon>
        <taxon>Pirellulales</taxon>
        <taxon>Lacipirellulaceae</taxon>
        <taxon>Bythopirellula</taxon>
    </lineage>
</organism>
<dbReference type="InterPro" id="IPR029062">
    <property type="entry name" value="Class_I_gatase-like"/>
</dbReference>
<keyword evidence="1" id="KW-1133">Transmembrane helix</keyword>
<protein>
    <recommendedName>
        <fullName evidence="2">Putative glutamine amidotransferase domain-containing protein</fullName>
    </recommendedName>
</protein>
<evidence type="ECO:0000259" key="2">
    <source>
        <dbReference type="Pfam" id="PF07090"/>
    </source>
</evidence>
<dbReference type="InterPro" id="IPR010768">
    <property type="entry name" value="GATase1-like"/>
</dbReference>
<reference evidence="3 4" key="1">
    <citation type="submission" date="2019-02" db="EMBL/GenBank/DDBJ databases">
        <title>Deep-cultivation of Planctomycetes and their phenomic and genomic characterization uncovers novel biology.</title>
        <authorList>
            <person name="Wiegand S."/>
            <person name="Jogler M."/>
            <person name="Boedeker C."/>
            <person name="Pinto D."/>
            <person name="Vollmers J."/>
            <person name="Rivas-Marin E."/>
            <person name="Kohn T."/>
            <person name="Peeters S.H."/>
            <person name="Heuer A."/>
            <person name="Rast P."/>
            <person name="Oberbeckmann S."/>
            <person name="Bunk B."/>
            <person name="Jeske O."/>
            <person name="Meyerdierks A."/>
            <person name="Storesund J.E."/>
            <person name="Kallscheuer N."/>
            <person name="Luecker S."/>
            <person name="Lage O.M."/>
            <person name="Pohl T."/>
            <person name="Merkel B.J."/>
            <person name="Hornburger P."/>
            <person name="Mueller R.-W."/>
            <person name="Bruemmer F."/>
            <person name="Labrenz M."/>
            <person name="Spormann A.M."/>
            <person name="Op Den Camp H."/>
            <person name="Overmann J."/>
            <person name="Amann R."/>
            <person name="Jetten M.S.M."/>
            <person name="Mascher T."/>
            <person name="Medema M.H."/>
            <person name="Devos D.P."/>
            <person name="Kaster A.-K."/>
            <person name="Ovreas L."/>
            <person name="Rohde M."/>
            <person name="Galperin M.Y."/>
            <person name="Jogler C."/>
        </authorList>
    </citation>
    <scope>NUCLEOTIDE SEQUENCE [LARGE SCALE GENOMIC DNA]</scope>
    <source>
        <strain evidence="3 4">Pla144</strain>
    </source>
</reference>
<dbReference type="SUPFAM" id="SSF52317">
    <property type="entry name" value="Class I glutamine amidotransferase-like"/>
    <property type="match status" value="1"/>
</dbReference>
<sequence>MTNWSVDPVGGMWVTAGVAALLLLALFVGPRGRSLPPRRRMTLLILRGLTALLLLVAMLRPTLVTTIVNKVPGSLLLLADSSRSMSIEDSLGNQSRWDALKESLALAEDQFAELAESWDVKLYRFAEETDLVKRDDSGFQLPETADGSQTAMGSAIADLLDRESQQRIVAMLVLSDGAQRAFPPRDEPPQVAVARLATDRIPLYTFTYGKPSLGLQSDLRIDDLLVNNVLFAEAPATIQATVTADGYANQTVKVQLLWENEKGEMEVVATEPLQISANKRQYPVTLTHTPQSPGEFKIAVAVDAPAGELATTNNSQSSFVTVMKGGVNVLYLVGAQRVGGGPGIEPRFVRTALATYPDLHVRYELINYRRQQYDLREQLREGNFDVFLVQNVDYAGLSRETWEMVADEVGQGAGLAMLGGFHSFGPGGFRNTPMDDILPVIMGRAERQNFGEPPRADMHLAGPVRMKPLPMGTSLHPIFQLADEDSAKLDWSKLPPLDGANRFDPRGLKPNAAVVAEADDPQRSPLVVVGAWGNGRTAAVAFDTTWRWQMEGHPELQERFWRQLVLWLSRKDDTGGEAVWAHLDQRRYQRGSRVEFAVGASDEKREPIASAQFQVEIEKPDGSVATVQVTPRGKEFVGSFDETTLPGDYRLTVSATSGQDYLGTTEARFTIPDRDMELDQPAAEPTFMASLANLTSDSGGAGLAPEELPDLLERLQERFEEFEEEVSTQQSLWDSWPMLTALVGLLSTEWFLRKRWGLV</sequence>
<name>A0A5C6CU60_9BACT</name>
<dbReference type="AlphaFoldDB" id="A0A5C6CU60"/>
<keyword evidence="1" id="KW-0812">Transmembrane</keyword>
<evidence type="ECO:0000313" key="3">
    <source>
        <dbReference type="EMBL" id="TWU28110.1"/>
    </source>
</evidence>
<dbReference type="OrthoDB" id="9781333at2"/>
<keyword evidence="1" id="KW-0472">Membrane</keyword>
<dbReference type="SUPFAM" id="SSF53300">
    <property type="entry name" value="vWA-like"/>
    <property type="match status" value="1"/>
</dbReference>
<evidence type="ECO:0000313" key="4">
    <source>
        <dbReference type="Proteomes" id="UP000318437"/>
    </source>
</evidence>
<dbReference type="Pfam" id="PF07090">
    <property type="entry name" value="GATase1_like"/>
    <property type="match status" value="1"/>
</dbReference>